<sequence length="536" mass="60036">MDSAGNFYRICSAFKYGARKLGQILLLPHERLVDELNKFFANTLERHENQCWTDGQDGFSSNDDLSLIQHSETCCEDSKVLTSLTPDYRNKITRFRNDSSRDLLKVIPSAYKEKVDSSQVVPELNCTLDRNSVSGRHLAEEAKGVAIEILSSKNRNDLSSSLPLNSYIGISLLGKSQPALALCNEKIDNGNLHGRIPLKSVHIDDMSFALWSESKENTLATSSSFCLYGNRESIVPKKLSLFTPVPNVLVNSSSALREKNLTSILGSSERAKCLLDLSGNYESYFSSLLYGKCYYLSAAVLLSPRISHQSQHKNLQETVWQSLQLEPEAYSKMSRNGDLGHQFYPLNPSMPSNFVFSSGEKKKSRGTGTYFPNMNYLSNRDRLLSGRERSQARGNHGQLQRYRNGLVSAPTKMNLRGESQEEFPVLGNGKAKFSDSYQPRPSVWVSSNANDISHPLERHESPSHGHQLREVTLPEARTQPDSDTSQCDSSSSPVVPKLQCPNLSIKSSQDRVKEQSYHLKNEVDFPPLSLLRMVQI</sequence>
<evidence type="ECO:0000313" key="1">
    <source>
        <dbReference type="EMBL" id="KAJ0007716.1"/>
    </source>
</evidence>
<evidence type="ECO:0000313" key="2">
    <source>
        <dbReference type="Proteomes" id="UP001163603"/>
    </source>
</evidence>
<comment type="caution">
    <text evidence="1">The sequence shown here is derived from an EMBL/GenBank/DDBJ whole genome shotgun (WGS) entry which is preliminary data.</text>
</comment>
<accession>A0ACC0X1X0</accession>
<dbReference type="Proteomes" id="UP001163603">
    <property type="component" value="Chromosome 15"/>
</dbReference>
<protein>
    <submittedName>
        <fullName evidence="1">Uncharacterized protein</fullName>
    </submittedName>
</protein>
<dbReference type="EMBL" id="CM047750">
    <property type="protein sequence ID" value="KAJ0007716.1"/>
    <property type="molecule type" value="Genomic_DNA"/>
</dbReference>
<name>A0ACC0X1X0_9ROSI</name>
<keyword evidence="2" id="KW-1185">Reference proteome</keyword>
<reference evidence="2" key="1">
    <citation type="journal article" date="2023" name="G3 (Bethesda)">
        <title>Genome assembly and association tests identify interacting loci associated with vigor, precocity, and sex in interspecific pistachio rootstocks.</title>
        <authorList>
            <person name="Palmer W."/>
            <person name="Jacygrad E."/>
            <person name="Sagayaradj S."/>
            <person name="Cavanaugh K."/>
            <person name="Han R."/>
            <person name="Bertier L."/>
            <person name="Beede B."/>
            <person name="Kafkas S."/>
            <person name="Golino D."/>
            <person name="Preece J."/>
            <person name="Michelmore R."/>
        </authorList>
    </citation>
    <scope>NUCLEOTIDE SEQUENCE [LARGE SCALE GENOMIC DNA]</scope>
</reference>
<organism evidence="1 2">
    <name type="scientific">Pistacia integerrima</name>
    <dbReference type="NCBI Taxonomy" id="434235"/>
    <lineage>
        <taxon>Eukaryota</taxon>
        <taxon>Viridiplantae</taxon>
        <taxon>Streptophyta</taxon>
        <taxon>Embryophyta</taxon>
        <taxon>Tracheophyta</taxon>
        <taxon>Spermatophyta</taxon>
        <taxon>Magnoliopsida</taxon>
        <taxon>eudicotyledons</taxon>
        <taxon>Gunneridae</taxon>
        <taxon>Pentapetalae</taxon>
        <taxon>rosids</taxon>
        <taxon>malvids</taxon>
        <taxon>Sapindales</taxon>
        <taxon>Anacardiaceae</taxon>
        <taxon>Pistacia</taxon>
    </lineage>
</organism>
<proteinExistence type="predicted"/>
<gene>
    <name evidence="1" type="ORF">Pint_30595</name>
</gene>